<keyword evidence="7" id="KW-1133">Transmembrane helix</keyword>
<sequence length="203" mass="21185">MGIRDRLSTIVITATLTSAAWIVVGGGWMAQPSTVQEGTGEPARARPQGSRFVPAPGSWTVPVQGVAAPDLVDTFDDPRGAAQDEERTHEALDIMAPAGTPVLAATSGRVEKLFTSEAGGLTIYARAADGRTLLYYAHLQAYAPGLAEGQQVRTGQVLGTVGTTGNADAGAPHLHFAILRTSPGAEWWEPARAINPYPVLTGS</sequence>
<dbReference type="Pfam" id="PF01551">
    <property type="entry name" value="Peptidase_M23"/>
    <property type="match status" value="1"/>
</dbReference>
<accession>A0A0B2C1T0</accession>
<dbReference type="InterPro" id="IPR011055">
    <property type="entry name" value="Dup_hybrid_motif"/>
</dbReference>
<dbReference type="GO" id="GO:0004222">
    <property type="term" value="F:metalloendopeptidase activity"/>
    <property type="evidence" value="ECO:0007669"/>
    <property type="project" value="TreeGrafter"/>
</dbReference>
<organism evidence="9 10">
    <name type="scientific">Croceibacterium mercuriale</name>
    <dbReference type="NCBI Taxonomy" id="1572751"/>
    <lineage>
        <taxon>Bacteria</taxon>
        <taxon>Pseudomonadati</taxon>
        <taxon>Pseudomonadota</taxon>
        <taxon>Alphaproteobacteria</taxon>
        <taxon>Sphingomonadales</taxon>
        <taxon>Erythrobacteraceae</taxon>
        <taxon>Croceibacterium</taxon>
    </lineage>
</organism>
<keyword evidence="5" id="KW-0862">Zinc</keyword>
<dbReference type="EMBL" id="JTDN01000001">
    <property type="protein sequence ID" value="KHL25966.1"/>
    <property type="molecule type" value="Genomic_DNA"/>
</dbReference>
<evidence type="ECO:0000256" key="7">
    <source>
        <dbReference type="SAM" id="Phobius"/>
    </source>
</evidence>
<dbReference type="PANTHER" id="PTHR21666:SF288">
    <property type="entry name" value="CELL DIVISION PROTEIN YTFB"/>
    <property type="match status" value="1"/>
</dbReference>
<keyword evidence="3" id="KW-0479">Metal-binding</keyword>
<protein>
    <recommendedName>
        <fullName evidence="8">M23ase beta-sheet core domain-containing protein</fullName>
    </recommendedName>
</protein>
<evidence type="ECO:0000256" key="3">
    <source>
        <dbReference type="ARBA" id="ARBA00022723"/>
    </source>
</evidence>
<dbReference type="CDD" id="cd12797">
    <property type="entry name" value="M23_peptidase"/>
    <property type="match status" value="1"/>
</dbReference>
<feature type="transmembrane region" description="Helical" evidence="7">
    <location>
        <begin position="7"/>
        <end position="29"/>
    </location>
</feature>
<dbReference type="SUPFAM" id="SSF51261">
    <property type="entry name" value="Duplicated hybrid motif"/>
    <property type="match status" value="1"/>
</dbReference>
<dbReference type="Gene3D" id="2.70.70.10">
    <property type="entry name" value="Glucose Permease (Domain IIA)"/>
    <property type="match status" value="1"/>
</dbReference>
<dbReference type="RefSeq" id="WP_039094801.1">
    <property type="nucleotide sequence ID" value="NZ_JTDN01000001.1"/>
</dbReference>
<proteinExistence type="predicted"/>
<comment type="cofactor">
    <cofactor evidence="1">
        <name>Zn(2+)</name>
        <dbReference type="ChEBI" id="CHEBI:29105"/>
    </cofactor>
</comment>
<dbReference type="InterPro" id="IPR050570">
    <property type="entry name" value="Cell_wall_metabolism_enzyme"/>
</dbReference>
<keyword evidence="2" id="KW-0645">Protease</keyword>
<keyword evidence="10" id="KW-1185">Reference proteome</keyword>
<evidence type="ECO:0000256" key="4">
    <source>
        <dbReference type="ARBA" id="ARBA00022801"/>
    </source>
</evidence>
<keyword evidence="6" id="KW-0482">Metalloprotease</keyword>
<evidence type="ECO:0000313" key="9">
    <source>
        <dbReference type="EMBL" id="KHL25966.1"/>
    </source>
</evidence>
<reference evidence="9 10" key="1">
    <citation type="submission" date="2014-11" db="EMBL/GenBank/DDBJ databases">
        <title>Draft genome sequence of Kirrobacter mercurialis.</title>
        <authorList>
            <person name="Coil D.A."/>
            <person name="Eisen J.A."/>
        </authorList>
    </citation>
    <scope>NUCLEOTIDE SEQUENCE [LARGE SCALE GENOMIC DNA]</scope>
    <source>
        <strain evidence="9 10">Coronado</strain>
    </source>
</reference>
<dbReference type="GO" id="GO:0046872">
    <property type="term" value="F:metal ion binding"/>
    <property type="evidence" value="ECO:0007669"/>
    <property type="project" value="UniProtKB-KW"/>
</dbReference>
<dbReference type="InterPro" id="IPR016047">
    <property type="entry name" value="M23ase_b-sheet_dom"/>
</dbReference>
<feature type="domain" description="M23ase beta-sheet core" evidence="8">
    <location>
        <begin position="88"/>
        <end position="180"/>
    </location>
</feature>
<keyword evidence="4" id="KW-0378">Hydrolase</keyword>
<dbReference type="GO" id="GO:0006508">
    <property type="term" value="P:proteolysis"/>
    <property type="evidence" value="ECO:0007669"/>
    <property type="project" value="UniProtKB-KW"/>
</dbReference>
<gene>
    <name evidence="9" type="ORF">PK98_05205</name>
</gene>
<comment type="caution">
    <text evidence="9">The sequence shown here is derived from an EMBL/GenBank/DDBJ whole genome shotgun (WGS) entry which is preliminary data.</text>
</comment>
<dbReference type="PANTHER" id="PTHR21666">
    <property type="entry name" value="PEPTIDASE-RELATED"/>
    <property type="match status" value="1"/>
</dbReference>
<dbReference type="Proteomes" id="UP000030988">
    <property type="component" value="Unassembled WGS sequence"/>
</dbReference>
<evidence type="ECO:0000256" key="1">
    <source>
        <dbReference type="ARBA" id="ARBA00001947"/>
    </source>
</evidence>
<evidence type="ECO:0000259" key="8">
    <source>
        <dbReference type="Pfam" id="PF01551"/>
    </source>
</evidence>
<evidence type="ECO:0000256" key="6">
    <source>
        <dbReference type="ARBA" id="ARBA00023049"/>
    </source>
</evidence>
<evidence type="ECO:0000256" key="2">
    <source>
        <dbReference type="ARBA" id="ARBA00022670"/>
    </source>
</evidence>
<evidence type="ECO:0000313" key="10">
    <source>
        <dbReference type="Proteomes" id="UP000030988"/>
    </source>
</evidence>
<name>A0A0B2C1T0_9SPHN</name>
<keyword evidence="7" id="KW-0472">Membrane</keyword>
<dbReference type="STRING" id="1572751.PK98_05205"/>
<dbReference type="AlphaFoldDB" id="A0A0B2C1T0"/>
<evidence type="ECO:0000256" key="5">
    <source>
        <dbReference type="ARBA" id="ARBA00022833"/>
    </source>
</evidence>
<keyword evidence="7" id="KW-0812">Transmembrane</keyword>